<feature type="binding site" evidence="6">
    <location>
        <position position="151"/>
    </location>
    <ligand>
        <name>a divalent metal cation</name>
        <dbReference type="ChEBI" id="CHEBI:60240"/>
        <label>1</label>
    </ligand>
</feature>
<dbReference type="KEGG" id="pbor:BSF38_02910"/>
<reference evidence="11" key="1">
    <citation type="submission" date="2016-12" db="EMBL/GenBank/DDBJ databases">
        <title>Comparative genomics of four Isosphaeraceae planctomycetes: a common pool of plasmids and glycoside hydrolase genes.</title>
        <authorList>
            <person name="Ivanova A."/>
        </authorList>
    </citation>
    <scope>NUCLEOTIDE SEQUENCE [LARGE SCALE GENOMIC DNA]</scope>
    <source>
        <strain evidence="11">PX4</strain>
    </source>
</reference>
<keyword evidence="2 6" id="KW-0031">Aminopeptidase</keyword>
<feature type="compositionally biased region" description="Low complexity" evidence="8">
    <location>
        <begin position="21"/>
        <end position="35"/>
    </location>
</feature>
<dbReference type="PANTHER" id="PTHR43330">
    <property type="entry name" value="METHIONINE AMINOPEPTIDASE"/>
    <property type="match status" value="1"/>
</dbReference>
<evidence type="ECO:0000259" key="9">
    <source>
        <dbReference type="Pfam" id="PF00557"/>
    </source>
</evidence>
<evidence type="ECO:0000256" key="8">
    <source>
        <dbReference type="SAM" id="MobiDB-lite"/>
    </source>
</evidence>
<feature type="binding site" evidence="6">
    <location>
        <position position="140"/>
    </location>
    <ligand>
        <name>a divalent metal cation</name>
        <dbReference type="ChEBI" id="CHEBI:60240"/>
        <label>1</label>
    </ligand>
</feature>
<sequence>MSSHRGASRRPSLPSFLSGLGRAPGASGPDGSAGPRPRPMVRLKSPREITLMRDAGRVVAKALAEARKLAVPGATTADMDEAVAAVFREHDAQPLFLGYPCSTKGKPPFPAVICSSVNEHVVHGIPNKRPLREGDVVSIDTGCKVGGWCGDSAVTLAIGAIPPDVQKLLDVTSETLALAIRAMGRCRYWSEVASLMEQYVKSQGFHVIEKFVGHGIGQDMHEEPQVPNFVSKALRKNDIRLEPGIVLAVEPMVAMGTKDVRTLDDGWTVETKDRRPSAHFEHTIAMTPEGPRVLTLLED</sequence>
<dbReference type="Pfam" id="PF00557">
    <property type="entry name" value="Peptidase_M24"/>
    <property type="match status" value="1"/>
</dbReference>
<comment type="similarity">
    <text evidence="6">Belongs to the peptidase M24A family. Methionine aminopeptidase type 1 subfamily.</text>
</comment>
<gene>
    <name evidence="6 10" type="primary">map</name>
    <name evidence="10" type="ORF">BSF38_02910</name>
</gene>
<feature type="binding site" evidence="6">
    <location>
        <position position="123"/>
    </location>
    <ligand>
        <name>substrate</name>
    </ligand>
</feature>
<dbReference type="PROSITE" id="PS00680">
    <property type="entry name" value="MAP_1"/>
    <property type="match status" value="1"/>
</dbReference>
<dbReference type="Gene3D" id="3.90.230.10">
    <property type="entry name" value="Creatinase/methionine aminopeptidase superfamily"/>
    <property type="match status" value="1"/>
</dbReference>
<keyword evidence="5 6" id="KW-0378">Hydrolase</keyword>
<keyword evidence="3 6" id="KW-0645">Protease</keyword>
<evidence type="ECO:0000256" key="6">
    <source>
        <dbReference type="HAMAP-Rule" id="MF_01974"/>
    </source>
</evidence>
<evidence type="ECO:0000256" key="5">
    <source>
        <dbReference type="ARBA" id="ARBA00022801"/>
    </source>
</evidence>
<dbReference type="SUPFAM" id="SSF55920">
    <property type="entry name" value="Creatinase/aminopeptidase"/>
    <property type="match status" value="1"/>
</dbReference>
<feature type="binding site" evidence="6">
    <location>
        <position position="281"/>
    </location>
    <ligand>
        <name>a divalent metal cation</name>
        <dbReference type="ChEBI" id="CHEBI:60240"/>
        <label>1</label>
    </ligand>
</feature>
<feature type="binding site" evidence="6">
    <location>
        <position position="151"/>
    </location>
    <ligand>
        <name>a divalent metal cation</name>
        <dbReference type="ChEBI" id="CHEBI:60240"/>
        <label>2</label>
        <note>catalytic</note>
    </ligand>
</feature>
<keyword evidence="11" id="KW-1185">Reference proteome</keyword>
<comment type="catalytic activity">
    <reaction evidence="6 7">
        <text>Release of N-terminal amino acids, preferentially methionine, from peptides and arylamides.</text>
        <dbReference type="EC" id="3.4.11.18"/>
    </reaction>
</comment>
<dbReference type="EC" id="3.4.11.18" evidence="6 7"/>
<dbReference type="InterPro" id="IPR000994">
    <property type="entry name" value="Pept_M24"/>
</dbReference>
<evidence type="ECO:0000256" key="7">
    <source>
        <dbReference type="RuleBase" id="RU003653"/>
    </source>
</evidence>
<dbReference type="InterPro" id="IPR001714">
    <property type="entry name" value="Pept_M24_MAP"/>
</dbReference>
<dbReference type="Proteomes" id="UP000186309">
    <property type="component" value="Chromosome"/>
</dbReference>
<dbReference type="GO" id="GO:0004239">
    <property type="term" value="F:initiator methionyl aminopeptidase activity"/>
    <property type="evidence" value="ECO:0007669"/>
    <property type="project" value="UniProtKB-UniRule"/>
</dbReference>
<name>A0A1U7CR72_9BACT</name>
<comment type="function">
    <text evidence="1 6">Removes the N-terminal methionine from nascent proteins. The N-terminal methionine is often cleaved when the second residue in the primary sequence is small and uncharged (Met-Ala-, Cys, Gly, Pro, Ser, Thr, or Val). Requires deformylation of the N(alpha)-formylated initiator methionine before it can be hydrolyzed.</text>
</comment>
<dbReference type="InterPro" id="IPR036005">
    <property type="entry name" value="Creatinase/aminopeptidase-like"/>
</dbReference>
<evidence type="ECO:0000256" key="4">
    <source>
        <dbReference type="ARBA" id="ARBA00022723"/>
    </source>
</evidence>
<feature type="region of interest" description="Disordered" evidence="8">
    <location>
        <begin position="1"/>
        <end position="43"/>
    </location>
</feature>
<dbReference type="GO" id="GO:0070006">
    <property type="term" value="F:metalloaminopeptidase activity"/>
    <property type="evidence" value="ECO:0007669"/>
    <property type="project" value="UniProtKB-UniRule"/>
</dbReference>
<comment type="subunit">
    <text evidence="6">Monomer.</text>
</comment>
<comment type="cofactor">
    <cofactor evidence="6">
        <name>Co(2+)</name>
        <dbReference type="ChEBI" id="CHEBI:48828"/>
    </cofactor>
    <cofactor evidence="6">
        <name>Zn(2+)</name>
        <dbReference type="ChEBI" id="CHEBI:29105"/>
    </cofactor>
    <cofactor evidence="6">
        <name>Mn(2+)</name>
        <dbReference type="ChEBI" id="CHEBI:29035"/>
    </cofactor>
    <cofactor evidence="6">
        <name>Fe(2+)</name>
        <dbReference type="ChEBI" id="CHEBI:29033"/>
    </cofactor>
    <text evidence="6">Binds 2 divalent metal cations per subunit. Has a high-affinity and a low affinity metal-binding site. The true nature of the physiological cofactor is under debate. The enzyme is active with cobalt, zinc, manganese or divalent iron ions. Most likely, methionine aminopeptidases function as mononuclear Fe(2+)-metalloproteases under physiological conditions, and the catalytically relevant metal-binding site has been assigned to the histidine-containing high-affinity site.</text>
</comment>
<dbReference type="PRINTS" id="PR00599">
    <property type="entry name" value="MAPEPTIDASE"/>
</dbReference>
<evidence type="ECO:0000256" key="3">
    <source>
        <dbReference type="ARBA" id="ARBA00022670"/>
    </source>
</evidence>
<feature type="binding site" evidence="6">
    <location>
        <position position="221"/>
    </location>
    <ligand>
        <name>substrate</name>
    </ligand>
</feature>
<proteinExistence type="inferred from homology"/>
<evidence type="ECO:0000313" key="10">
    <source>
        <dbReference type="EMBL" id="APW61396.1"/>
    </source>
</evidence>
<accession>A0A1U7CR72</accession>
<organism evidence="10 11">
    <name type="scientific">Paludisphaera borealis</name>
    <dbReference type="NCBI Taxonomy" id="1387353"/>
    <lineage>
        <taxon>Bacteria</taxon>
        <taxon>Pseudomonadati</taxon>
        <taxon>Planctomycetota</taxon>
        <taxon>Planctomycetia</taxon>
        <taxon>Isosphaerales</taxon>
        <taxon>Isosphaeraceae</taxon>
        <taxon>Paludisphaera</taxon>
    </lineage>
</organism>
<evidence type="ECO:0000256" key="1">
    <source>
        <dbReference type="ARBA" id="ARBA00002521"/>
    </source>
</evidence>
<protein>
    <recommendedName>
        <fullName evidence="6 7">Methionine aminopeptidase</fullName>
        <shortName evidence="6">MAP</shortName>
        <shortName evidence="6">MetAP</shortName>
        <ecNumber evidence="6 7">3.4.11.18</ecNumber>
    </recommendedName>
    <alternativeName>
        <fullName evidence="6">Peptidase M</fullName>
    </alternativeName>
</protein>
<feature type="binding site" evidence="6">
    <location>
        <position position="281"/>
    </location>
    <ligand>
        <name>a divalent metal cation</name>
        <dbReference type="ChEBI" id="CHEBI:60240"/>
        <label>2</label>
        <note>catalytic</note>
    </ligand>
</feature>
<dbReference type="STRING" id="1387353.BSF38_02910"/>
<dbReference type="EMBL" id="CP019082">
    <property type="protein sequence ID" value="APW61396.1"/>
    <property type="molecule type" value="Genomic_DNA"/>
</dbReference>
<dbReference type="GO" id="GO:0005829">
    <property type="term" value="C:cytosol"/>
    <property type="evidence" value="ECO:0007669"/>
    <property type="project" value="TreeGrafter"/>
</dbReference>
<dbReference type="PANTHER" id="PTHR43330:SF27">
    <property type="entry name" value="METHIONINE AMINOPEPTIDASE"/>
    <property type="match status" value="1"/>
</dbReference>
<dbReference type="CDD" id="cd01086">
    <property type="entry name" value="MetAP1"/>
    <property type="match status" value="1"/>
</dbReference>
<feature type="binding site" evidence="6">
    <location>
        <position position="214"/>
    </location>
    <ligand>
        <name>a divalent metal cation</name>
        <dbReference type="ChEBI" id="CHEBI:60240"/>
        <label>2</label>
        <note>catalytic</note>
    </ligand>
</feature>
<feature type="binding site" evidence="6">
    <location>
        <position position="250"/>
    </location>
    <ligand>
        <name>a divalent metal cation</name>
        <dbReference type="ChEBI" id="CHEBI:60240"/>
        <label>2</label>
        <note>catalytic</note>
    </ligand>
</feature>
<dbReference type="NCBIfam" id="TIGR00500">
    <property type="entry name" value="met_pdase_I"/>
    <property type="match status" value="1"/>
</dbReference>
<feature type="domain" description="Peptidase M24" evidence="9">
    <location>
        <begin position="51"/>
        <end position="287"/>
    </location>
</feature>
<keyword evidence="4 6" id="KW-0479">Metal-binding</keyword>
<dbReference type="HAMAP" id="MF_01974">
    <property type="entry name" value="MetAP_1"/>
    <property type="match status" value="1"/>
</dbReference>
<dbReference type="GO" id="GO:0006508">
    <property type="term" value="P:proteolysis"/>
    <property type="evidence" value="ECO:0007669"/>
    <property type="project" value="UniProtKB-KW"/>
</dbReference>
<evidence type="ECO:0000313" key="11">
    <source>
        <dbReference type="Proteomes" id="UP000186309"/>
    </source>
</evidence>
<dbReference type="InterPro" id="IPR002467">
    <property type="entry name" value="Pept_M24A_MAP1"/>
</dbReference>
<evidence type="ECO:0000256" key="2">
    <source>
        <dbReference type="ARBA" id="ARBA00022438"/>
    </source>
</evidence>
<dbReference type="AlphaFoldDB" id="A0A1U7CR72"/>
<dbReference type="GO" id="GO:0046872">
    <property type="term" value="F:metal ion binding"/>
    <property type="evidence" value="ECO:0007669"/>
    <property type="project" value="UniProtKB-UniRule"/>
</dbReference>